<sequence>PRFLAMMTPFDFLGLPRVTGSLYLALAYDPLCEPTPLGERTVAELLAAWPPRLSAFISALMRSGLAARPEEVPLSGFLAFLRFYTLLRRDAWAFDYLPDEIESALLTPLTNAIREAGGTLRTSARVTRLERGDEQWTVFWQNEHGAEEQITVPHVVLALDGPAAQALLTGSSATATEAAKLTFPHGLETGVVRLWFNRAPAAGAESGICSGDLSIDNFFWLHKFQRGAAAWHRATGGTVVEAHIYGPPDVLALPDATLLARAVTDMQRIHPELRGNLAHQTIQRNDPTHTRFGAGFDERHLAVTSPWPGIFCCGDWLRYAHPSLFLERACVTGLAAANGVLAAHQIPAWPILPATPPEAPARVLERGLRGVRRWAARRRGR</sequence>
<evidence type="ECO:0000313" key="2">
    <source>
        <dbReference type="EMBL" id="RRR65320.1"/>
    </source>
</evidence>
<dbReference type="Proteomes" id="UP000280307">
    <property type="component" value="Unassembled WGS sequence"/>
</dbReference>
<dbReference type="Gene3D" id="3.90.660.20">
    <property type="entry name" value="Protoporphyrinogen oxidase, mitochondrial, domain 2"/>
    <property type="match status" value="1"/>
</dbReference>
<dbReference type="InterPro" id="IPR002937">
    <property type="entry name" value="Amino_oxidase"/>
</dbReference>
<gene>
    <name evidence="2" type="ORF">EI684_23550</name>
</gene>
<protein>
    <recommendedName>
        <fullName evidence="1">Amine oxidase domain-containing protein</fullName>
    </recommendedName>
</protein>
<evidence type="ECO:0000259" key="1">
    <source>
        <dbReference type="Pfam" id="PF01593"/>
    </source>
</evidence>
<dbReference type="AlphaFoldDB" id="A0A426TQ43"/>
<comment type="caution">
    <text evidence="2">The sequence shown here is derived from an EMBL/GenBank/DDBJ whole genome shotgun (WGS) entry which is preliminary data.</text>
</comment>
<reference evidence="2 3" key="1">
    <citation type="submission" date="2018-12" db="EMBL/GenBank/DDBJ databases">
        <title>Genome Sequence of Candidatus Viridilinea halotolerans isolated from saline sulfide-rich spring.</title>
        <authorList>
            <person name="Grouzdev D.S."/>
            <person name="Burganskaya E.I."/>
            <person name="Krutkina M.S."/>
            <person name="Sukhacheva M.V."/>
            <person name="Gorlenko V.M."/>
        </authorList>
    </citation>
    <scope>NUCLEOTIDE SEQUENCE [LARGE SCALE GENOMIC DNA]</scope>
    <source>
        <strain evidence="2">Chok-6</strain>
    </source>
</reference>
<dbReference type="Gene3D" id="3.50.50.60">
    <property type="entry name" value="FAD/NAD(P)-binding domain"/>
    <property type="match status" value="1"/>
</dbReference>
<dbReference type="InterPro" id="IPR050464">
    <property type="entry name" value="Zeta_carotene_desat/Oxidored"/>
</dbReference>
<feature type="domain" description="Amine oxidase" evidence="1">
    <location>
        <begin position="64"/>
        <end position="341"/>
    </location>
</feature>
<feature type="non-terminal residue" evidence="2">
    <location>
        <position position="1"/>
    </location>
</feature>
<dbReference type="EMBL" id="RSAS01000970">
    <property type="protein sequence ID" value="RRR65320.1"/>
    <property type="molecule type" value="Genomic_DNA"/>
</dbReference>
<dbReference type="PANTHER" id="PTHR42923">
    <property type="entry name" value="PROTOPORPHYRINOGEN OXIDASE"/>
    <property type="match status" value="1"/>
</dbReference>
<dbReference type="SUPFAM" id="SSF51905">
    <property type="entry name" value="FAD/NAD(P)-binding domain"/>
    <property type="match status" value="1"/>
</dbReference>
<proteinExistence type="predicted"/>
<dbReference type="Pfam" id="PF01593">
    <property type="entry name" value="Amino_oxidase"/>
    <property type="match status" value="1"/>
</dbReference>
<dbReference type="GO" id="GO:0016491">
    <property type="term" value="F:oxidoreductase activity"/>
    <property type="evidence" value="ECO:0007669"/>
    <property type="project" value="InterPro"/>
</dbReference>
<name>A0A426TQ43_9CHLR</name>
<dbReference type="InterPro" id="IPR036188">
    <property type="entry name" value="FAD/NAD-bd_sf"/>
</dbReference>
<evidence type="ECO:0000313" key="3">
    <source>
        <dbReference type="Proteomes" id="UP000280307"/>
    </source>
</evidence>
<organism evidence="2 3">
    <name type="scientific">Candidatus Viridilinea halotolerans</name>
    <dbReference type="NCBI Taxonomy" id="2491704"/>
    <lineage>
        <taxon>Bacteria</taxon>
        <taxon>Bacillati</taxon>
        <taxon>Chloroflexota</taxon>
        <taxon>Chloroflexia</taxon>
        <taxon>Chloroflexales</taxon>
        <taxon>Chloroflexineae</taxon>
        <taxon>Oscillochloridaceae</taxon>
        <taxon>Candidatus Viridilinea</taxon>
    </lineage>
</organism>
<accession>A0A426TQ43</accession>